<sequence>MINKSFLNTDITWRFPIYQYTIDVSYYETRRASGISYIILELIDKFNNNEKINQTLQSLGIPADISYIFCDEFSNMYHYNIIKMKNDRRFYPEYWDEYHFTDFEITEHGKELIKNGEIPTGDINKRELRVYYDYVMKNTESKWTTSLDELDEDEKKQSIEDSKTILNNSDIEKFISKNMASYNFKKKEVISKYKHSPVECFSYELKKEVAINIDKEKLSLIVKNKMRDLYIKANYSVDNLSKIIAKEKQYRFSDNDVSENLKDYEYSDVKNIVKVNSPSEWNQLMETKNQLSMSLGMSMKKSEYSIEPKITEEIFKKYNIDAYSCYYENNSLYSILPGSFFINVDGFNGKCKINLIITEKLTENLSKEILEFLFLKSLEDMEPLRQCKIVKKISDISQKKEYIEEFAVKNIEKQERIEDKIAILIELNEEFKSSKFWRNIVIQKATELFEKICLEVTLKNITEKDELAQKLNKILSYNELTYLEKISKTLNESETKKIEIYKALEKLDYGIENILVIANVFEIFISKILKGEVISPQTELAKECILLENVFKKLKKITGIKNTLEDSVRLNMNNEEFTKEFSTFSNSIKKLEKYKKFAIDEFDNLFSFYKRYTEIKEFIEIEKNALKNPKKINKSYIANLLKNSKFKDAVCDLHICLEFELRKLFPKQAKKTVELIAELKKRKYLTEGEINSLNILRKCRNNFQHPENKRKVNYSEKEIKKWCDIIEKLGRIDSESCKSN</sequence>
<dbReference type="EMBL" id="CP024704">
    <property type="protein sequence ID" value="ATV69710.1"/>
    <property type="molecule type" value="Genomic_DNA"/>
</dbReference>
<organism evidence="1 2">
    <name type="scientific">Fusobacterium pseudoperiodonticum</name>
    <dbReference type="NCBI Taxonomy" id="2663009"/>
    <lineage>
        <taxon>Bacteria</taxon>
        <taxon>Fusobacteriati</taxon>
        <taxon>Fusobacteriota</taxon>
        <taxon>Fusobacteriia</taxon>
        <taxon>Fusobacteriales</taxon>
        <taxon>Fusobacteriaceae</taxon>
        <taxon>Fusobacterium</taxon>
    </lineage>
</organism>
<name>A0A2D3PPY9_9FUSO</name>
<evidence type="ECO:0000313" key="1">
    <source>
        <dbReference type="EMBL" id="ATV69710.1"/>
    </source>
</evidence>
<gene>
    <name evidence="1" type="ORF">CTM98_03035</name>
</gene>
<protein>
    <recommendedName>
        <fullName evidence="3">DUF4145 domain-containing protein</fullName>
    </recommendedName>
</protein>
<accession>A0A2D3PPY9</accession>
<dbReference type="RefSeq" id="WP_100025966.1">
    <property type="nucleotide sequence ID" value="NZ_CP024704.1"/>
</dbReference>
<evidence type="ECO:0000313" key="2">
    <source>
        <dbReference type="Proteomes" id="UP000230781"/>
    </source>
</evidence>
<proteinExistence type="predicted"/>
<evidence type="ECO:0008006" key="3">
    <source>
        <dbReference type="Google" id="ProtNLM"/>
    </source>
</evidence>
<dbReference type="Proteomes" id="UP000230781">
    <property type="component" value="Chromosome"/>
</dbReference>
<reference evidence="1 2" key="1">
    <citation type="submission" date="2017-11" db="EMBL/GenBank/DDBJ databases">
        <title>Genome sequencing of Fusobacterium periodonticum KCOM 2555.</title>
        <authorList>
            <person name="Kook J.-K."/>
            <person name="Park S.-N."/>
            <person name="Lim Y.K."/>
        </authorList>
    </citation>
    <scope>NUCLEOTIDE SEQUENCE [LARGE SCALE GENOMIC DNA]</scope>
    <source>
        <strain evidence="1 2">KCOM 2555</strain>
    </source>
</reference>
<dbReference type="AlphaFoldDB" id="A0A2D3PPY9"/>